<keyword evidence="2" id="KW-0805">Transcription regulation</keyword>
<dbReference type="PANTHER" id="PTHR47427:SF1">
    <property type="entry name" value="PROTEIN STE12"/>
    <property type="match status" value="1"/>
</dbReference>
<dbReference type="SMART" id="SM00424">
    <property type="entry name" value="STE"/>
    <property type="match status" value="1"/>
</dbReference>
<comment type="similarity">
    <text evidence="5">Belongs to the STE12 transcription factor family.</text>
</comment>
<feature type="region of interest" description="Disordered" evidence="6">
    <location>
        <begin position="214"/>
        <end position="268"/>
    </location>
</feature>
<evidence type="ECO:0000256" key="6">
    <source>
        <dbReference type="SAM" id="MobiDB-lite"/>
    </source>
</evidence>
<dbReference type="PANTHER" id="PTHR47427">
    <property type="entry name" value="PROTEIN STE12"/>
    <property type="match status" value="1"/>
</dbReference>
<evidence type="ECO:0000256" key="5">
    <source>
        <dbReference type="ARBA" id="ARBA00024345"/>
    </source>
</evidence>
<evidence type="ECO:0000256" key="1">
    <source>
        <dbReference type="ARBA" id="ARBA00004123"/>
    </source>
</evidence>
<dbReference type="GO" id="GO:0005634">
    <property type="term" value="C:nucleus"/>
    <property type="evidence" value="ECO:0007669"/>
    <property type="project" value="UniProtKB-SubCell"/>
</dbReference>
<evidence type="ECO:0000256" key="3">
    <source>
        <dbReference type="ARBA" id="ARBA00023163"/>
    </source>
</evidence>
<dbReference type="RefSeq" id="XP_043050871.1">
    <property type="nucleotide sequence ID" value="XM_043194547.1"/>
</dbReference>
<feature type="compositionally biased region" description="Low complexity" evidence="6">
    <location>
        <begin position="656"/>
        <end position="672"/>
    </location>
</feature>
<feature type="compositionally biased region" description="Polar residues" evidence="6">
    <location>
        <begin position="214"/>
        <end position="246"/>
    </location>
</feature>
<feature type="compositionally biased region" description="Low complexity" evidence="6">
    <location>
        <begin position="592"/>
        <end position="601"/>
    </location>
</feature>
<dbReference type="InterPro" id="IPR052127">
    <property type="entry name" value="STE12_transcription_factor"/>
</dbReference>
<dbReference type="GO" id="GO:1990527">
    <property type="term" value="C:Tec1p-Ste12p-Dig1p complex"/>
    <property type="evidence" value="ECO:0007669"/>
    <property type="project" value="TreeGrafter"/>
</dbReference>
<dbReference type="GeneID" id="66117226"/>
<keyword evidence="7" id="KW-0238">DNA-binding</keyword>
<dbReference type="GO" id="GO:0003700">
    <property type="term" value="F:DNA-binding transcription factor activity"/>
    <property type="evidence" value="ECO:0007669"/>
    <property type="project" value="InterPro"/>
</dbReference>
<feature type="compositionally biased region" description="Polar residues" evidence="6">
    <location>
        <begin position="679"/>
        <end position="689"/>
    </location>
</feature>
<comment type="subcellular location">
    <subcellularLocation>
        <location evidence="1">Nucleus</location>
    </subcellularLocation>
</comment>
<keyword evidence="7" id="KW-0371">Homeobox</keyword>
<reference evidence="7" key="1">
    <citation type="submission" date="2021-03" db="EMBL/GenBank/DDBJ databases">
        <authorList>
            <person name="Palmer J.M."/>
        </authorList>
    </citation>
    <scope>NUCLEOTIDE SEQUENCE</scope>
    <source>
        <strain evidence="7">ARV_011</strain>
    </source>
</reference>
<dbReference type="GO" id="GO:2000220">
    <property type="term" value="P:regulation of pseudohyphal growth"/>
    <property type="evidence" value="ECO:0007669"/>
    <property type="project" value="TreeGrafter"/>
</dbReference>
<feature type="compositionally biased region" description="Low complexity" evidence="6">
    <location>
        <begin position="452"/>
        <end position="469"/>
    </location>
</feature>
<dbReference type="OrthoDB" id="1095242at2759"/>
<feature type="region of interest" description="Disordered" evidence="6">
    <location>
        <begin position="562"/>
        <end position="636"/>
    </location>
</feature>
<protein>
    <submittedName>
        <fullName evidence="7">Homeodomain transcription factor ste12</fullName>
    </submittedName>
</protein>
<dbReference type="AlphaFoldDB" id="A0A9P7VDI5"/>
<feature type="compositionally biased region" description="Polar residues" evidence="6">
    <location>
        <begin position="562"/>
        <end position="582"/>
    </location>
</feature>
<evidence type="ECO:0000256" key="2">
    <source>
        <dbReference type="ARBA" id="ARBA00023015"/>
    </source>
</evidence>
<dbReference type="GO" id="GO:1990526">
    <property type="term" value="C:Ste12p-Dig1p-Dig2p complex"/>
    <property type="evidence" value="ECO:0007669"/>
    <property type="project" value="TreeGrafter"/>
</dbReference>
<keyword evidence="4" id="KW-0539">Nucleus</keyword>
<dbReference type="GO" id="GO:0003677">
    <property type="term" value="F:DNA binding"/>
    <property type="evidence" value="ECO:0007669"/>
    <property type="project" value="UniProtKB-KW"/>
</dbReference>
<dbReference type="Proteomes" id="UP000790833">
    <property type="component" value="Unassembled WGS sequence"/>
</dbReference>
<feature type="region of interest" description="Disordered" evidence="6">
    <location>
        <begin position="656"/>
        <end position="689"/>
    </location>
</feature>
<evidence type="ECO:0000256" key="4">
    <source>
        <dbReference type="ARBA" id="ARBA00023242"/>
    </source>
</evidence>
<dbReference type="Pfam" id="PF02200">
    <property type="entry name" value="STE"/>
    <property type="match status" value="1"/>
</dbReference>
<dbReference type="EMBL" id="JAHMUF010000004">
    <property type="protein sequence ID" value="KAG7195324.1"/>
    <property type="molecule type" value="Genomic_DNA"/>
</dbReference>
<sequence>MVDSTGGEKPITQRSGSSPDILESLRLIEDLKFFLATAPANWHENQVIRRYYLNHDEGFVLCVFWNNLYFITGTDIVRCIVYKFEHFGRKIIDRKKFEEGIFSDLRNLKIGTDAILEAPRSEFLEFLFKNSCLRTQKKQKVFFWFNVPHDKLTADALDRDLKKEKLGQKATTVAVNEPALLFSYDEDKPFLNQLEEHLKAQNAKYKRDIQTPATVTISNGGGPPSNTTNMSMPLISDKSSSYSGIPNNNSHYNHNNNNNHNHHNNKPYALAKGPVSEFNNTTNNNNSENYEFLGQETPAHFKQSDEDEDDFPLDYFQNPTNNDDYIQFDPNFQYSIYPTGIPDDKPIDFVVDPSILFNGSTTPTTKLVFNEEYLIEQTVPLKAPPLPPTIDAGGGPMYMQPPPTAGIVGPQLAYHPPPSASKYSYYFPYSSDYPQYPVSAKYQTSFPKYSTLLQPSQQQQSATGASTSSYPQDTHVKHEYEPLTKRKFHQQDQRNDPQGLYPEQEVWPMAVPVTPMYPPSAYPSHGADPYLSVPMNQPYLVYDGDYHNPYMVSSPMTKYVPQSANSGYRSGQPGGLQSQEPGNGQKKNRTVQSQSQSQLLSVPTAKRQQSRSIGSGGGAIMKKSETTRSSSSFGKLEKKAMALEDVVQSKIAKTRNQAANAASSSIANDTNNELMIATPDSSASDTKLK</sequence>
<keyword evidence="3" id="KW-0804">Transcription</keyword>
<dbReference type="InterPro" id="IPR003120">
    <property type="entry name" value="Ste12"/>
</dbReference>
<gene>
    <name evidence="7" type="primary">STE12</name>
    <name evidence="7" type="ORF">KQ657_003852</name>
</gene>
<evidence type="ECO:0000313" key="7">
    <source>
        <dbReference type="EMBL" id="KAG7195324.1"/>
    </source>
</evidence>
<proteinExistence type="inferred from homology"/>
<keyword evidence="8" id="KW-1185">Reference proteome</keyword>
<feature type="region of interest" description="Disordered" evidence="6">
    <location>
        <begin position="452"/>
        <end position="473"/>
    </location>
</feature>
<accession>A0A9P7VDI5</accession>
<evidence type="ECO:0000313" key="8">
    <source>
        <dbReference type="Proteomes" id="UP000790833"/>
    </source>
</evidence>
<comment type="caution">
    <text evidence="7">The sequence shown here is derived from an EMBL/GenBank/DDBJ whole genome shotgun (WGS) entry which is preliminary data.</text>
</comment>
<name>A0A9P7VDI5_9ASCO</name>
<feature type="compositionally biased region" description="Low complexity" evidence="6">
    <location>
        <begin position="247"/>
        <end position="259"/>
    </location>
</feature>
<organism evidence="7 8">
    <name type="scientific">Scheffersomyces spartinae</name>
    <dbReference type="NCBI Taxonomy" id="45513"/>
    <lineage>
        <taxon>Eukaryota</taxon>
        <taxon>Fungi</taxon>
        <taxon>Dikarya</taxon>
        <taxon>Ascomycota</taxon>
        <taxon>Saccharomycotina</taxon>
        <taxon>Pichiomycetes</taxon>
        <taxon>Debaryomycetaceae</taxon>
        <taxon>Scheffersomyces</taxon>
    </lineage>
</organism>